<name>A0A8J3DF17_9BACT</name>
<dbReference type="PROSITE" id="PS00041">
    <property type="entry name" value="HTH_ARAC_FAMILY_1"/>
    <property type="match status" value="1"/>
</dbReference>
<protein>
    <recommendedName>
        <fullName evidence="4">HTH araC/xylS-type domain-containing protein</fullName>
    </recommendedName>
</protein>
<evidence type="ECO:0000313" key="6">
    <source>
        <dbReference type="Proteomes" id="UP000642829"/>
    </source>
</evidence>
<evidence type="ECO:0000259" key="4">
    <source>
        <dbReference type="PROSITE" id="PS01124"/>
    </source>
</evidence>
<dbReference type="SMART" id="SM00342">
    <property type="entry name" value="HTH_ARAC"/>
    <property type="match status" value="1"/>
</dbReference>
<keyword evidence="6" id="KW-1185">Reference proteome</keyword>
<keyword evidence="3" id="KW-0804">Transcription</keyword>
<proteinExistence type="predicted"/>
<keyword evidence="1" id="KW-0805">Transcription regulation</keyword>
<gene>
    <name evidence="5" type="ORF">GCM10007047_33500</name>
</gene>
<dbReference type="Pfam" id="PF12833">
    <property type="entry name" value="HTH_18"/>
    <property type="match status" value="1"/>
</dbReference>
<evidence type="ECO:0000256" key="2">
    <source>
        <dbReference type="ARBA" id="ARBA00023125"/>
    </source>
</evidence>
<comment type="caution">
    <text evidence="5">The sequence shown here is derived from an EMBL/GenBank/DDBJ whole genome shotgun (WGS) entry which is preliminary data.</text>
</comment>
<dbReference type="SUPFAM" id="SSF46689">
    <property type="entry name" value="Homeodomain-like"/>
    <property type="match status" value="2"/>
</dbReference>
<organism evidence="5 6">
    <name type="scientific">Cerasicoccus arenae</name>
    <dbReference type="NCBI Taxonomy" id="424488"/>
    <lineage>
        <taxon>Bacteria</taxon>
        <taxon>Pseudomonadati</taxon>
        <taxon>Verrucomicrobiota</taxon>
        <taxon>Opitutia</taxon>
        <taxon>Puniceicoccales</taxon>
        <taxon>Cerasicoccaceae</taxon>
        <taxon>Cerasicoccus</taxon>
    </lineage>
</organism>
<dbReference type="GO" id="GO:0043565">
    <property type="term" value="F:sequence-specific DNA binding"/>
    <property type="evidence" value="ECO:0007669"/>
    <property type="project" value="InterPro"/>
</dbReference>
<dbReference type="InterPro" id="IPR018060">
    <property type="entry name" value="HTH_AraC"/>
</dbReference>
<dbReference type="InterPro" id="IPR009057">
    <property type="entry name" value="Homeodomain-like_sf"/>
</dbReference>
<sequence length="292" mass="33246">MDFNGIHSRLIWANEREVEAKYLDVGETRGGTDSVVWFIKRGSVEISYRNGVTRATAGQWIFLRAENGHQHFEDGSAVISIRFHLRLRGGKLLYAPARDIVLDVSEHPGLTSSAKALVEANIRVNSTGTLWTSRMKIPLVENFRIESAFMNWLAEYVAALEWAGERPVDSGERDERVVSALAYIEEHRMRDKFTEADLARHCGLSINQLARVFQRETGLSPFQYYESLRLEFAKHAISETELPMKEIAFELGFSSAAHFSNWFTRKVRHSPRAYRLIGSQSNLAWPQGEVTV</sequence>
<evidence type="ECO:0000256" key="1">
    <source>
        <dbReference type="ARBA" id="ARBA00023015"/>
    </source>
</evidence>
<dbReference type="Proteomes" id="UP000642829">
    <property type="component" value="Unassembled WGS sequence"/>
</dbReference>
<evidence type="ECO:0000256" key="3">
    <source>
        <dbReference type="ARBA" id="ARBA00023163"/>
    </source>
</evidence>
<dbReference type="PANTHER" id="PTHR46796">
    <property type="entry name" value="HTH-TYPE TRANSCRIPTIONAL ACTIVATOR RHAS-RELATED"/>
    <property type="match status" value="1"/>
</dbReference>
<dbReference type="AlphaFoldDB" id="A0A8J3DF17"/>
<feature type="domain" description="HTH araC/xylS-type" evidence="4">
    <location>
        <begin position="178"/>
        <end position="277"/>
    </location>
</feature>
<dbReference type="GO" id="GO:0003700">
    <property type="term" value="F:DNA-binding transcription factor activity"/>
    <property type="evidence" value="ECO:0007669"/>
    <property type="project" value="InterPro"/>
</dbReference>
<dbReference type="InterPro" id="IPR050204">
    <property type="entry name" value="AraC_XylS_family_regulators"/>
</dbReference>
<accession>A0A8J3DF17</accession>
<dbReference type="InterPro" id="IPR018062">
    <property type="entry name" value="HTH_AraC-typ_CS"/>
</dbReference>
<reference evidence="5" key="2">
    <citation type="submission" date="2020-09" db="EMBL/GenBank/DDBJ databases">
        <authorList>
            <person name="Sun Q."/>
            <person name="Kim S."/>
        </authorList>
    </citation>
    <scope>NUCLEOTIDE SEQUENCE</scope>
    <source>
        <strain evidence="5">KCTC 12870</strain>
    </source>
</reference>
<dbReference type="PROSITE" id="PS01124">
    <property type="entry name" value="HTH_ARAC_FAMILY_2"/>
    <property type="match status" value="1"/>
</dbReference>
<evidence type="ECO:0000313" key="5">
    <source>
        <dbReference type="EMBL" id="GHC13429.1"/>
    </source>
</evidence>
<reference evidence="5" key="1">
    <citation type="journal article" date="2014" name="Int. J. Syst. Evol. Microbiol.">
        <title>Complete genome sequence of Corynebacterium casei LMG S-19264T (=DSM 44701T), isolated from a smear-ripened cheese.</title>
        <authorList>
            <consortium name="US DOE Joint Genome Institute (JGI-PGF)"/>
            <person name="Walter F."/>
            <person name="Albersmeier A."/>
            <person name="Kalinowski J."/>
            <person name="Ruckert C."/>
        </authorList>
    </citation>
    <scope>NUCLEOTIDE SEQUENCE</scope>
    <source>
        <strain evidence="5">KCTC 12870</strain>
    </source>
</reference>
<dbReference type="Gene3D" id="1.10.10.60">
    <property type="entry name" value="Homeodomain-like"/>
    <property type="match status" value="2"/>
</dbReference>
<dbReference type="EMBL" id="BMXG01000033">
    <property type="protein sequence ID" value="GHC13429.1"/>
    <property type="molecule type" value="Genomic_DNA"/>
</dbReference>
<keyword evidence="2" id="KW-0238">DNA-binding</keyword>